<dbReference type="PROSITE" id="PS51918">
    <property type="entry name" value="RADICAL_SAM"/>
    <property type="match status" value="1"/>
</dbReference>
<reference evidence="9 12" key="1">
    <citation type="submission" date="2015-09" db="EMBL/GenBank/DDBJ databases">
        <title>Draft genome sequence of Acidiplasma aeolicum DSM 18409.</title>
        <authorList>
            <person name="Hemp J."/>
        </authorList>
    </citation>
    <scope>NUCLEOTIDE SEQUENCE [LARGE SCALE GENOMIC DNA]</scope>
    <source>
        <strain evidence="9 12">V</strain>
    </source>
</reference>
<evidence type="ECO:0000256" key="7">
    <source>
        <dbReference type="PIRSR" id="PIRSR004762-2"/>
    </source>
</evidence>
<evidence type="ECO:0000259" key="8">
    <source>
        <dbReference type="PROSITE" id="PS51918"/>
    </source>
</evidence>
<dbReference type="Pfam" id="PF04055">
    <property type="entry name" value="Radical_SAM"/>
    <property type="match status" value="1"/>
</dbReference>
<comment type="cofactor">
    <cofactor evidence="6">
        <name>[4Fe-4S] cluster</name>
        <dbReference type="ChEBI" id="CHEBI:49883"/>
    </cofactor>
    <text evidence="6">Binds 1 [4Fe-4S] cluster. The cluster is coordinated with 3 cysteines and an exchangeable S-adenosyl-L-methionine.</text>
</comment>
<keyword evidence="1 6" id="KW-0004">4Fe-4S</keyword>
<feature type="binding site" evidence="6">
    <location>
        <position position="64"/>
    </location>
    <ligand>
        <name>[4Fe-4S] cluster</name>
        <dbReference type="ChEBI" id="CHEBI:49883"/>
        <note>4Fe-4S-S-AdoMet</note>
    </ligand>
</feature>
<keyword evidence="4 6" id="KW-0408">Iron</keyword>
<dbReference type="EMBL" id="LJCQ01000199">
    <property type="protein sequence ID" value="KPV46683.1"/>
    <property type="molecule type" value="Genomic_DNA"/>
</dbReference>
<dbReference type="Proteomes" id="UP000050515">
    <property type="component" value="Unassembled WGS sequence"/>
</dbReference>
<dbReference type="NCBIfam" id="TIGR00423">
    <property type="entry name" value="CofH family radical SAM protein"/>
    <property type="match status" value="1"/>
</dbReference>
<dbReference type="SFLD" id="SFLDF00343">
    <property type="entry name" value="aminofutalosine_synthase_(mqnE"/>
    <property type="match status" value="1"/>
</dbReference>
<dbReference type="InterPro" id="IPR058240">
    <property type="entry name" value="rSAM_sf"/>
</dbReference>
<evidence type="ECO:0000256" key="1">
    <source>
        <dbReference type="ARBA" id="ARBA00022485"/>
    </source>
</evidence>
<dbReference type="GO" id="GO:0016765">
    <property type="term" value="F:transferase activity, transferring alkyl or aryl (other than methyl) groups"/>
    <property type="evidence" value="ECO:0007669"/>
    <property type="project" value="InterPro"/>
</dbReference>
<evidence type="ECO:0000256" key="5">
    <source>
        <dbReference type="ARBA" id="ARBA00023014"/>
    </source>
</evidence>
<feature type="binding site" evidence="6">
    <location>
        <position position="68"/>
    </location>
    <ligand>
        <name>[4Fe-4S] cluster</name>
        <dbReference type="ChEBI" id="CHEBI:49883"/>
        <note>4Fe-4S-S-AdoMet</note>
    </ligand>
</feature>
<feature type="binding site" evidence="7">
    <location>
        <position position="185"/>
    </location>
    <ligand>
        <name>S-adenosyl-L-methionine</name>
        <dbReference type="ChEBI" id="CHEBI:59789"/>
    </ligand>
</feature>
<keyword evidence="3" id="KW-0479">Metal-binding</keyword>
<evidence type="ECO:0000313" key="10">
    <source>
        <dbReference type="EMBL" id="KQB34460.1"/>
    </source>
</evidence>
<evidence type="ECO:0000256" key="2">
    <source>
        <dbReference type="ARBA" id="ARBA00022691"/>
    </source>
</evidence>
<dbReference type="Proteomes" id="UP000050320">
    <property type="component" value="Unassembled WGS sequence"/>
</dbReference>
<feature type="binding site" evidence="6">
    <location>
        <position position="71"/>
    </location>
    <ligand>
        <name>[4Fe-4S] cluster</name>
        <dbReference type="ChEBI" id="CHEBI:49883"/>
        <note>4Fe-4S-S-AdoMet</note>
    </ligand>
</feature>
<sequence>MMKYEEEYWIDYIKNNELNKKEASELLNLDIYSLMKIGDSLRSFDTGDTVSYAVSYNINYTNYCTASCPICAFYTPYKIKKYEINKPNKKGYELSLDDIKKDIEKAKALNVTEIHIVGGFNPDLSIEYYESLFKEVKKYLPDVTLKAFTIPEIDFISRTHGVSIKDLIQRLKEAGMDAHTGGGAEIFNENVRKLITTPEKISGEKWLEDAKLIHSLGIYGNSTMTYGHLENFDDIIDHMIRLRDNQIDTPGFLSFIPLKFSIENTPLYKMGKVRYPSSGDKDIKVYALARAILGKSIRNISVYWVALGKEMAQIALLSGGSDLVGTAFSEKVFGATNRKTSTSIEELNHLINEIGRIPALRDTFYNLKEYY</sequence>
<dbReference type="GO" id="GO:0044689">
    <property type="term" value="F:7,8-didemethyl-8-hydroxy-5-deazariboflavin synthase activity"/>
    <property type="evidence" value="ECO:0007669"/>
    <property type="project" value="TreeGrafter"/>
</dbReference>
<evidence type="ECO:0000313" key="11">
    <source>
        <dbReference type="Proteomes" id="UP000050320"/>
    </source>
</evidence>
<dbReference type="GO" id="GO:0046872">
    <property type="term" value="F:metal ion binding"/>
    <property type="evidence" value="ECO:0007669"/>
    <property type="project" value="UniProtKB-KW"/>
</dbReference>
<reference evidence="10 11" key="2">
    <citation type="submission" date="2015-09" db="EMBL/GenBank/DDBJ databases">
        <title>Heavy metals and arsenic resistance mechanisms in polyextremophilic archaea of the family Ferroplasmaceae.</title>
        <authorList>
            <person name="Bulaev A.G."/>
            <person name="Kanygina A.V."/>
        </authorList>
    </citation>
    <scope>NUCLEOTIDE SEQUENCE [LARGE SCALE GENOMIC DNA]</scope>
    <source>
        <strain evidence="10 11">VT</strain>
    </source>
</reference>
<dbReference type="SFLD" id="SFLDG01389">
    <property type="entry name" value="menaquinone_synthsis_involved"/>
    <property type="match status" value="1"/>
</dbReference>
<dbReference type="InterPro" id="IPR007197">
    <property type="entry name" value="rSAM"/>
</dbReference>
<dbReference type="InterPro" id="IPR006638">
    <property type="entry name" value="Elp3/MiaA/NifB-like_rSAM"/>
</dbReference>
<keyword evidence="2 6" id="KW-0949">S-adenosyl-L-methionine</keyword>
<proteinExistence type="predicted"/>
<comment type="caution">
    <text evidence="10">The sequence shown here is derived from an EMBL/GenBank/DDBJ whole genome shotgun (WGS) entry which is preliminary data.</text>
</comment>
<dbReference type="SMART" id="SM00729">
    <property type="entry name" value="Elp3"/>
    <property type="match status" value="1"/>
</dbReference>
<dbReference type="OrthoDB" id="8186at2157"/>
<gene>
    <name evidence="10" type="ORF">AOG54_04915</name>
    <name evidence="9" type="ORF">SE19_04535</name>
</gene>
<dbReference type="InterPro" id="IPR013785">
    <property type="entry name" value="Aldolase_TIM"/>
</dbReference>
<feature type="domain" description="Radical SAM core" evidence="8">
    <location>
        <begin position="50"/>
        <end position="295"/>
    </location>
</feature>
<dbReference type="GeneID" id="84222043"/>
<dbReference type="SFLD" id="SFLDG01064">
    <property type="entry name" value="F420__menaquinone_cofactor_bio"/>
    <property type="match status" value="1"/>
</dbReference>
<dbReference type="RefSeq" id="WP_048102184.1">
    <property type="nucleotide sequence ID" value="NZ_LJCQ01000199.1"/>
</dbReference>
<dbReference type="SUPFAM" id="SSF102114">
    <property type="entry name" value="Radical SAM enzymes"/>
    <property type="match status" value="1"/>
</dbReference>
<dbReference type="EMBL" id="LKBG01000240">
    <property type="protein sequence ID" value="KQB34460.1"/>
    <property type="molecule type" value="Genomic_DNA"/>
</dbReference>
<dbReference type="PIRSF" id="PIRSF004762">
    <property type="entry name" value="CHP00423"/>
    <property type="match status" value="1"/>
</dbReference>
<dbReference type="AlphaFoldDB" id="A0A0N8VKR5"/>
<dbReference type="InterPro" id="IPR034405">
    <property type="entry name" value="F420"/>
</dbReference>
<evidence type="ECO:0000256" key="6">
    <source>
        <dbReference type="PIRSR" id="PIRSR004762-1"/>
    </source>
</evidence>
<keyword evidence="5 6" id="KW-0411">Iron-sulfur</keyword>
<dbReference type="PANTHER" id="PTHR43076:SF14">
    <property type="entry name" value="RADICAL SAM DOMAIN PROTEIN"/>
    <property type="match status" value="1"/>
</dbReference>
<dbReference type="PANTHER" id="PTHR43076">
    <property type="entry name" value="FO SYNTHASE (COFH)"/>
    <property type="match status" value="1"/>
</dbReference>
<dbReference type="Gene3D" id="3.20.20.70">
    <property type="entry name" value="Aldolase class I"/>
    <property type="match status" value="1"/>
</dbReference>
<keyword evidence="11" id="KW-1185">Reference proteome</keyword>
<evidence type="ECO:0000256" key="3">
    <source>
        <dbReference type="ARBA" id="ARBA00022723"/>
    </source>
</evidence>
<organism evidence="10 11">
    <name type="scientific">Acidiplasma aeolicum</name>
    <dbReference type="NCBI Taxonomy" id="507754"/>
    <lineage>
        <taxon>Archaea</taxon>
        <taxon>Methanobacteriati</taxon>
        <taxon>Thermoplasmatota</taxon>
        <taxon>Thermoplasmata</taxon>
        <taxon>Thermoplasmatales</taxon>
        <taxon>Ferroplasmaceae</taxon>
        <taxon>Acidiplasma</taxon>
    </lineage>
</organism>
<name>A0A0N8VKR5_9ARCH</name>
<dbReference type="PATRIC" id="fig|507754.4.peg.547"/>
<evidence type="ECO:0000313" key="9">
    <source>
        <dbReference type="EMBL" id="KPV46683.1"/>
    </source>
</evidence>
<dbReference type="InterPro" id="IPR045567">
    <property type="entry name" value="CofH/MnqC-like_C"/>
</dbReference>
<dbReference type="GO" id="GO:0051539">
    <property type="term" value="F:4 iron, 4 sulfur cluster binding"/>
    <property type="evidence" value="ECO:0007669"/>
    <property type="project" value="UniProtKB-KW"/>
</dbReference>
<evidence type="ECO:0000256" key="4">
    <source>
        <dbReference type="ARBA" id="ARBA00023004"/>
    </source>
</evidence>
<dbReference type="SFLD" id="SFLDS00029">
    <property type="entry name" value="Radical_SAM"/>
    <property type="match status" value="1"/>
</dbReference>
<protein>
    <submittedName>
        <fullName evidence="10">Radical SAM protein</fullName>
    </submittedName>
</protein>
<dbReference type="InterPro" id="IPR020050">
    <property type="entry name" value="FO_synthase_su2"/>
</dbReference>
<evidence type="ECO:0000313" key="12">
    <source>
        <dbReference type="Proteomes" id="UP000050515"/>
    </source>
</evidence>
<accession>A0A0N8VKR5</accession>
<dbReference type="Pfam" id="PF19288">
    <property type="entry name" value="CofH_C"/>
    <property type="match status" value="1"/>
</dbReference>